<keyword evidence="1" id="KW-0472">Membrane</keyword>
<dbReference type="RefSeq" id="WP_116076653.1">
    <property type="nucleotide sequence ID" value="NZ_CP187630.1"/>
</dbReference>
<evidence type="ECO:0000313" key="2">
    <source>
        <dbReference type="EMBL" id="RDZ11514.1"/>
    </source>
</evidence>
<dbReference type="AlphaFoldDB" id="A0A3D8WY72"/>
<keyword evidence="1" id="KW-0812">Transmembrane</keyword>
<sequence length="68" mass="8092">MQLLNNKFTQTALFGLGALLLFGMIFYSLFAHAFPKNAEEEQRIKQFEEVRKDRAEYYKEHPHKELSK</sequence>
<evidence type="ECO:0000313" key="3">
    <source>
        <dbReference type="Proteomes" id="UP000256519"/>
    </source>
</evidence>
<organism evidence="2 3">
    <name type="scientific">Priestia megaterium</name>
    <name type="common">Bacillus megaterium</name>
    <dbReference type="NCBI Taxonomy" id="1404"/>
    <lineage>
        <taxon>Bacteria</taxon>
        <taxon>Bacillati</taxon>
        <taxon>Bacillota</taxon>
        <taxon>Bacilli</taxon>
        <taxon>Bacillales</taxon>
        <taxon>Bacillaceae</taxon>
        <taxon>Priestia</taxon>
    </lineage>
</organism>
<feature type="transmembrane region" description="Helical" evidence="1">
    <location>
        <begin position="12"/>
        <end position="34"/>
    </location>
</feature>
<gene>
    <name evidence="2" type="ORF">C3744_20855</name>
</gene>
<comment type="caution">
    <text evidence="2">The sequence shown here is derived from an EMBL/GenBank/DDBJ whole genome shotgun (WGS) entry which is preliminary data.</text>
</comment>
<evidence type="ECO:0000256" key="1">
    <source>
        <dbReference type="SAM" id="Phobius"/>
    </source>
</evidence>
<dbReference type="Proteomes" id="UP000256519">
    <property type="component" value="Unassembled WGS sequence"/>
</dbReference>
<accession>A0A3D8WY72</accession>
<dbReference type="EMBL" id="PQWM01000028">
    <property type="protein sequence ID" value="RDZ11514.1"/>
    <property type="molecule type" value="Genomic_DNA"/>
</dbReference>
<name>A0A3D8WY72_PRIMG</name>
<keyword evidence="1" id="KW-1133">Transmembrane helix</keyword>
<protein>
    <submittedName>
        <fullName evidence="2">Uncharacterized protein</fullName>
    </submittedName>
</protein>
<proteinExistence type="predicted"/>
<reference evidence="2 3" key="1">
    <citation type="journal article" date="2018" name="Appl. Environ. Microbiol.">
        <title>Antimicrobial susceptibility testing and tentative epidemiological cut-off values of five Bacillus species relevant for use as animal feed additives or for plant protection.</title>
        <authorList>
            <person name="Agerso Y."/>
            <person name="Stuer-Lauridsen B."/>
            <person name="Bjerre K."/>
            <person name="Jensen M.G."/>
            <person name="Johansen E."/>
            <person name="Bennedsen M."/>
            <person name="Brockmann E."/>
            <person name="Nielsen B."/>
        </authorList>
    </citation>
    <scope>NUCLEOTIDE SEQUENCE [LARGE SCALE GENOMIC DNA]</scope>
    <source>
        <strain evidence="2 3">CHCC20162</strain>
    </source>
</reference>